<dbReference type="EMBL" id="BAAADU010000002">
    <property type="protein sequence ID" value="GAA0647179.1"/>
    <property type="molecule type" value="Genomic_DNA"/>
</dbReference>
<dbReference type="Proteomes" id="UP001500194">
    <property type="component" value="Unassembled WGS sequence"/>
</dbReference>
<comment type="caution">
    <text evidence="2">The sequence shown here is derived from an EMBL/GenBank/DDBJ whole genome shotgun (WGS) entry which is preliminary data.</text>
</comment>
<dbReference type="RefSeq" id="WP_227261594.1">
    <property type="nucleotide sequence ID" value="NZ_BAAADU010000002.1"/>
</dbReference>
<dbReference type="PROSITE" id="PS51318">
    <property type="entry name" value="TAT"/>
    <property type="match status" value="1"/>
</dbReference>
<keyword evidence="3" id="KW-1185">Reference proteome</keyword>
<accession>A0AAV3SYF6</accession>
<dbReference type="AlphaFoldDB" id="A0AAV3SYF6"/>
<sequence>MQRRTFLAGAGAAGATGLAGCSALATDASAATLWMDDGREVYASFSVDGDEVAAAGVRFYEPTVGGTVPFRAWVERTADASYADVRLAITHGDPAGALYMRPSSATERPSFSYTHTSNPAGAVVALDDPDDADTLTYGFRFDPADGDTDLRLDIDLTLTTGGLRPTRWHCTATRTLAPHARV</sequence>
<proteinExistence type="predicted"/>
<feature type="domain" description="DUF8121" evidence="1">
    <location>
        <begin position="27"/>
        <end position="178"/>
    </location>
</feature>
<protein>
    <recommendedName>
        <fullName evidence="1">DUF8121 domain-containing protein</fullName>
    </recommendedName>
</protein>
<organism evidence="2 3">
    <name type="scientific">Salarchaeum japonicum</name>
    <dbReference type="NCBI Taxonomy" id="555573"/>
    <lineage>
        <taxon>Archaea</taxon>
        <taxon>Methanobacteriati</taxon>
        <taxon>Methanobacteriota</taxon>
        <taxon>Stenosarchaea group</taxon>
        <taxon>Halobacteria</taxon>
        <taxon>Halobacteriales</taxon>
        <taxon>Halobacteriaceae</taxon>
    </lineage>
</organism>
<dbReference type="GeneID" id="68572182"/>
<evidence type="ECO:0000313" key="3">
    <source>
        <dbReference type="Proteomes" id="UP001500194"/>
    </source>
</evidence>
<evidence type="ECO:0000313" key="2">
    <source>
        <dbReference type="EMBL" id="GAA0647179.1"/>
    </source>
</evidence>
<dbReference type="InterPro" id="IPR058434">
    <property type="entry name" value="DUF8121"/>
</dbReference>
<dbReference type="PROSITE" id="PS51257">
    <property type="entry name" value="PROKAR_LIPOPROTEIN"/>
    <property type="match status" value="1"/>
</dbReference>
<reference evidence="2 3" key="1">
    <citation type="journal article" date="2019" name="Int. J. Syst. Evol. Microbiol.">
        <title>The Global Catalogue of Microorganisms (GCM) 10K type strain sequencing project: providing services to taxonomists for standard genome sequencing and annotation.</title>
        <authorList>
            <consortium name="The Broad Institute Genomics Platform"/>
            <consortium name="The Broad Institute Genome Sequencing Center for Infectious Disease"/>
            <person name="Wu L."/>
            <person name="Ma J."/>
        </authorList>
    </citation>
    <scope>NUCLEOTIDE SEQUENCE [LARGE SCALE GENOMIC DNA]</scope>
    <source>
        <strain evidence="2 3">JCM 16327</strain>
    </source>
</reference>
<dbReference type="InterPro" id="IPR006311">
    <property type="entry name" value="TAT_signal"/>
</dbReference>
<name>A0AAV3SYF6_9EURY</name>
<dbReference type="Pfam" id="PF26441">
    <property type="entry name" value="DUF8121"/>
    <property type="match status" value="1"/>
</dbReference>
<evidence type="ECO:0000259" key="1">
    <source>
        <dbReference type="Pfam" id="PF26441"/>
    </source>
</evidence>
<gene>
    <name evidence="2" type="ORF">GCM10009019_06960</name>
</gene>